<comment type="similarity">
    <text evidence="2 4">Belongs to the Nudix hydrolase family.</text>
</comment>
<dbReference type="InterPro" id="IPR015797">
    <property type="entry name" value="NUDIX_hydrolase-like_dom_sf"/>
</dbReference>
<protein>
    <submittedName>
        <fullName evidence="6">8-oxo-dGTP pyrophosphatase MutT (NUDIX family)</fullName>
    </submittedName>
</protein>
<gene>
    <name evidence="6" type="ORF">J2S42_004278</name>
</gene>
<dbReference type="GO" id="GO:0016787">
    <property type="term" value="F:hydrolase activity"/>
    <property type="evidence" value="ECO:0007669"/>
    <property type="project" value="UniProtKB-KW"/>
</dbReference>
<evidence type="ECO:0000259" key="5">
    <source>
        <dbReference type="PROSITE" id="PS51462"/>
    </source>
</evidence>
<keyword evidence="3 4" id="KW-0378">Hydrolase</keyword>
<dbReference type="Proteomes" id="UP001240236">
    <property type="component" value="Unassembled WGS sequence"/>
</dbReference>
<dbReference type="PANTHER" id="PTHR43046:SF16">
    <property type="entry name" value="ADP-RIBOSE PYROPHOSPHATASE YJHB-RELATED"/>
    <property type="match status" value="1"/>
</dbReference>
<evidence type="ECO:0000313" key="7">
    <source>
        <dbReference type="Proteomes" id="UP001240236"/>
    </source>
</evidence>
<dbReference type="PRINTS" id="PR00502">
    <property type="entry name" value="NUDIXFAMILY"/>
</dbReference>
<dbReference type="EMBL" id="JAUSUZ010000001">
    <property type="protein sequence ID" value="MDQ0367609.1"/>
    <property type="molecule type" value="Genomic_DNA"/>
</dbReference>
<dbReference type="InterPro" id="IPR020476">
    <property type="entry name" value="Nudix_hydrolase"/>
</dbReference>
<dbReference type="PANTHER" id="PTHR43046">
    <property type="entry name" value="GDP-MANNOSE MANNOSYL HYDROLASE"/>
    <property type="match status" value="1"/>
</dbReference>
<evidence type="ECO:0000256" key="4">
    <source>
        <dbReference type="RuleBase" id="RU003476"/>
    </source>
</evidence>
<comment type="caution">
    <text evidence="6">The sequence shown here is derived from an EMBL/GenBank/DDBJ whole genome shotgun (WGS) entry which is preliminary data.</text>
</comment>
<dbReference type="InterPro" id="IPR020084">
    <property type="entry name" value="NUDIX_hydrolase_CS"/>
</dbReference>
<dbReference type="RefSeq" id="WP_307241756.1">
    <property type="nucleotide sequence ID" value="NZ_JAUSUZ010000001.1"/>
</dbReference>
<evidence type="ECO:0000256" key="2">
    <source>
        <dbReference type="ARBA" id="ARBA00005582"/>
    </source>
</evidence>
<dbReference type="CDD" id="cd04683">
    <property type="entry name" value="NUDIX_Hydrolase"/>
    <property type="match status" value="1"/>
</dbReference>
<evidence type="ECO:0000313" key="6">
    <source>
        <dbReference type="EMBL" id="MDQ0367609.1"/>
    </source>
</evidence>
<proteinExistence type="inferred from homology"/>
<accession>A0AAE4AYR5</accession>
<dbReference type="PROSITE" id="PS00893">
    <property type="entry name" value="NUDIX_BOX"/>
    <property type="match status" value="1"/>
</dbReference>
<sequence>MPYTIPLDVFLILSRGDEVLLALRENTGFADGLWNVPSGKVEPGESAVAAVLREAREEVGLSLAVADVRLVTTVHVNRPDGHVRIGLFFHAVHDPARHGEPVNAEPHKCGGLAWSAVSSLPPDTEPYNAAGLTGWRTGNPLVLDGWPAGAAERERGVTGTARSWF</sequence>
<dbReference type="InterPro" id="IPR000086">
    <property type="entry name" value="NUDIX_hydrolase_dom"/>
</dbReference>
<comment type="cofactor">
    <cofactor evidence="1">
        <name>Mg(2+)</name>
        <dbReference type="ChEBI" id="CHEBI:18420"/>
    </cofactor>
</comment>
<evidence type="ECO:0000256" key="3">
    <source>
        <dbReference type="ARBA" id="ARBA00022801"/>
    </source>
</evidence>
<reference evidence="6 7" key="1">
    <citation type="submission" date="2023-07" db="EMBL/GenBank/DDBJ databases">
        <title>Sequencing the genomes of 1000 actinobacteria strains.</title>
        <authorList>
            <person name="Klenk H.-P."/>
        </authorList>
    </citation>
    <scope>NUCLEOTIDE SEQUENCE [LARGE SCALE GENOMIC DNA]</scope>
    <source>
        <strain evidence="6 7">DSM 44709</strain>
    </source>
</reference>
<dbReference type="Pfam" id="PF00293">
    <property type="entry name" value="NUDIX"/>
    <property type="match status" value="1"/>
</dbReference>
<name>A0AAE4AYR5_9ACTN</name>
<organism evidence="6 7">
    <name type="scientific">Catenuloplanes indicus</name>
    <dbReference type="NCBI Taxonomy" id="137267"/>
    <lineage>
        <taxon>Bacteria</taxon>
        <taxon>Bacillati</taxon>
        <taxon>Actinomycetota</taxon>
        <taxon>Actinomycetes</taxon>
        <taxon>Micromonosporales</taxon>
        <taxon>Micromonosporaceae</taxon>
        <taxon>Catenuloplanes</taxon>
    </lineage>
</organism>
<dbReference type="SUPFAM" id="SSF55811">
    <property type="entry name" value="Nudix"/>
    <property type="match status" value="1"/>
</dbReference>
<keyword evidence="7" id="KW-1185">Reference proteome</keyword>
<feature type="domain" description="Nudix hydrolase" evidence="5">
    <location>
        <begin position="2"/>
        <end position="137"/>
    </location>
</feature>
<dbReference type="Gene3D" id="3.90.79.10">
    <property type="entry name" value="Nucleoside Triphosphate Pyrophosphohydrolase"/>
    <property type="match status" value="1"/>
</dbReference>
<dbReference type="AlphaFoldDB" id="A0AAE4AYR5"/>
<evidence type="ECO:0000256" key="1">
    <source>
        <dbReference type="ARBA" id="ARBA00001946"/>
    </source>
</evidence>
<dbReference type="PROSITE" id="PS51462">
    <property type="entry name" value="NUDIX"/>
    <property type="match status" value="1"/>
</dbReference>